<dbReference type="Pfam" id="PF08942">
    <property type="entry name" value="DUF1919"/>
    <property type="match status" value="1"/>
</dbReference>
<evidence type="ECO:0000313" key="1">
    <source>
        <dbReference type="EMBL" id="SCX95599.1"/>
    </source>
</evidence>
<name>A0A1G5BZE4_9PAST</name>
<evidence type="ECO:0000313" key="2">
    <source>
        <dbReference type="Proteomes" id="UP000199588"/>
    </source>
</evidence>
<dbReference type="InterPro" id="IPR037226">
    <property type="entry name" value="CAC2185-like_sf"/>
</dbReference>
<proteinExistence type="predicted"/>
<accession>A0A1G5BZE4</accession>
<gene>
    <name evidence="1" type="ORF">SAMN02910354_00947</name>
</gene>
<dbReference type="Proteomes" id="UP000199588">
    <property type="component" value="Unassembled WGS sequence"/>
</dbReference>
<protein>
    <submittedName>
        <fullName evidence="1">Uncharacterized protein, DUF1919 family</fullName>
    </submittedName>
</protein>
<dbReference type="RefSeq" id="WP_011199949.1">
    <property type="nucleotide sequence ID" value="NZ_CP015031.1"/>
</dbReference>
<dbReference type="SUPFAM" id="SSF142795">
    <property type="entry name" value="CAC2185-like"/>
    <property type="match status" value="1"/>
</dbReference>
<keyword evidence="2" id="KW-1185">Reference proteome</keyword>
<reference evidence="1 2" key="1">
    <citation type="submission" date="2016-10" db="EMBL/GenBank/DDBJ databases">
        <authorList>
            <person name="Varghese N."/>
            <person name="Submissions S."/>
        </authorList>
    </citation>
    <scope>NUCLEOTIDE SEQUENCE [LARGE SCALE GENOMIC DNA]</scope>
    <source>
        <strain evidence="1 2">DSM 22022</strain>
    </source>
</reference>
<dbReference type="InterPro" id="IPR015037">
    <property type="entry name" value="DUF1919"/>
</dbReference>
<organism evidence="1 2">
    <name type="scientific">Basfia succiniciproducens</name>
    <dbReference type="NCBI Taxonomy" id="653940"/>
    <lineage>
        <taxon>Bacteria</taxon>
        <taxon>Pseudomonadati</taxon>
        <taxon>Pseudomonadota</taxon>
        <taxon>Gammaproteobacteria</taxon>
        <taxon>Pasteurellales</taxon>
        <taxon>Pasteurellaceae</taxon>
        <taxon>Basfia</taxon>
    </lineage>
</organism>
<dbReference type="EMBL" id="FMUQ01000006">
    <property type="protein sequence ID" value="SCX95599.1"/>
    <property type="molecule type" value="Genomic_DNA"/>
</dbReference>
<comment type="caution">
    <text evidence="1">The sequence shown here is derived from an EMBL/GenBank/DDBJ whole genome shotgun (WGS) entry which is preliminary data.</text>
</comment>
<sequence length="213" mass="25395">MQNLIKKAIEKIRNQVNKQFRRSINRKNQRLLTNHEMSVIASNCNGAFILHDLAEQFRSPFVNLYLEPADFVKYLQNIHHYMQADLQFIKTDKAYPVGKLEDLTVYFMHYHSEQEARNKWIERTKRINLDNLFILMTDRDGCRYEDLSAFDKLPFANKIVFTHKKYTEFSSALYIPGFEAQSQVGDLFEFSGWNGKKFYDQLDYVNWFNTGKY</sequence>